<protein>
    <recommendedName>
        <fullName evidence="6">MaoC-like domain-containing protein</fullName>
    </recommendedName>
</protein>
<dbReference type="Pfam" id="PF22622">
    <property type="entry name" value="MFE-2_hydrat-2_N"/>
    <property type="match status" value="1"/>
</dbReference>
<feature type="domain" description="Peroxisomal multifunctional enzyme type 2-like N-terminal" evidence="3">
    <location>
        <begin position="12"/>
        <end position="62"/>
    </location>
</feature>
<evidence type="ECO:0000259" key="2">
    <source>
        <dbReference type="Pfam" id="PF01575"/>
    </source>
</evidence>
<evidence type="ECO:0000313" key="4">
    <source>
        <dbReference type="EMBL" id="CAJ1954474.1"/>
    </source>
</evidence>
<feature type="domain" description="MaoC-like" evidence="2">
    <location>
        <begin position="213"/>
        <end position="316"/>
    </location>
</feature>
<dbReference type="GO" id="GO:0005777">
    <property type="term" value="C:peroxisome"/>
    <property type="evidence" value="ECO:0007669"/>
    <property type="project" value="TreeGrafter"/>
</dbReference>
<evidence type="ECO:0000313" key="5">
    <source>
        <dbReference type="Proteomes" id="UP001295423"/>
    </source>
</evidence>
<name>A0AAD2JIW8_9STRA</name>
<dbReference type="GO" id="GO:0044594">
    <property type="term" value="F:17-beta-hydroxysteroid dehydrogenase (NAD+) activity"/>
    <property type="evidence" value="ECO:0007669"/>
    <property type="project" value="TreeGrafter"/>
</dbReference>
<evidence type="ECO:0008006" key="6">
    <source>
        <dbReference type="Google" id="ProtNLM"/>
    </source>
</evidence>
<dbReference type="Pfam" id="PF01575">
    <property type="entry name" value="MaoC_dehydratas"/>
    <property type="match status" value="1"/>
</dbReference>
<evidence type="ECO:0000256" key="1">
    <source>
        <dbReference type="SAM" id="MobiDB-lite"/>
    </source>
</evidence>
<dbReference type="EMBL" id="CAKOGP040001869">
    <property type="protein sequence ID" value="CAJ1954474.1"/>
    <property type="molecule type" value="Genomic_DNA"/>
</dbReference>
<organism evidence="4 5">
    <name type="scientific">Cylindrotheca closterium</name>
    <dbReference type="NCBI Taxonomy" id="2856"/>
    <lineage>
        <taxon>Eukaryota</taxon>
        <taxon>Sar</taxon>
        <taxon>Stramenopiles</taxon>
        <taxon>Ochrophyta</taxon>
        <taxon>Bacillariophyta</taxon>
        <taxon>Bacillariophyceae</taxon>
        <taxon>Bacillariophycidae</taxon>
        <taxon>Bacillariales</taxon>
        <taxon>Bacillariaceae</taxon>
        <taxon>Cylindrotheca</taxon>
    </lineage>
</organism>
<sequence length="348" mass="38664">MADTRSTQYEVEYNAKDLILYALSVGFGCSSTTDELEYLYEQHENFNPLPTFCLALTFWARSRDGNTMGIPSFPPPLMQKDDVIPRRFLRQQDLDLSNQPVIHTFQSIIWHRPMPIPSLEFVSGRCNGKVRTTISLETVAVQPKSIGTFVTTQSQIFAAEPAVEGRSNNNSCPLVCTMQSTALVFGVDSESIIPYKSSSGTPKKQSKINVPKDRPPTLEWTFQTQPNQALLYRLSSGDSNHIHVDNSAAEMLGTGKNVPLLHGLLTLAIAFRAVSKLASKNDRIHILEGKFTKPAFVGDELLIKVWREDSSSVSRFIFIVLNKETGVTLIDRGLAEFGSTSNSPMSKM</sequence>
<dbReference type="GO" id="GO:0006635">
    <property type="term" value="P:fatty acid beta-oxidation"/>
    <property type="evidence" value="ECO:0007669"/>
    <property type="project" value="TreeGrafter"/>
</dbReference>
<gene>
    <name evidence="4" type="ORF">CYCCA115_LOCUS15067</name>
</gene>
<dbReference type="InterPro" id="IPR054357">
    <property type="entry name" value="MFE-2_N"/>
</dbReference>
<dbReference type="GO" id="GO:0004300">
    <property type="term" value="F:enoyl-CoA hydratase activity"/>
    <property type="evidence" value="ECO:0007669"/>
    <property type="project" value="TreeGrafter"/>
</dbReference>
<evidence type="ECO:0000259" key="3">
    <source>
        <dbReference type="Pfam" id="PF22622"/>
    </source>
</evidence>
<keyword evidence="5" id="KW-1185">Reference proteome</keyword>
<dbReference type="InterPro" id="IPR029069">
    <property type="entry name" value="HotDog_dom_sf"/>
</dbReference>
<reference evidence="4" key="1">
    <citation type="submission" date="2023-08" db="EMBL/GenBank/DDBJ databases">
        <authorList>
            <person name="Audoor S."/>
            <person name="Bilcke G."/>
        </authorList>
    </citation>
    <scope>NUCLEOTIDE SEQUENCE</scope>
</reference>
<dbReference type="PANTHER" id="PTHR13078:SF56">
    <property type="entry name" value="PEROXISOMAL MULTIFUNCTIONAL ENZYME TYPE 2"/>
    <property type="match status" value="1"/>
</dbReference>
<dbReference type="Proteomes" id="UP001295423">
    <property type="component" value="Unassembled WGS sequence"/>
</dbReference>
<proteinExistence type="predicted"/>
<feature type="region of interest" description="Disordered" evidence="1">
    <location>
        <begin position="196"/>
        <end position="216"/>
    </location>
</feature>
<dbReference type="PROSITE" id="PS51257">
    <property type="entry name" value="PROKAR_LIPOPROTEIN"/>
    <property type="match status" value="1"/>
</dbReference>
<dbReference type="Gene3D" id="3.10.129.10">
    <property type="entry name" value="Hotdog Thioesterase"/>
    <property type="match status" value="1"/>
</dbReference>
<dbReference type="AlphaFoldDB" id="A0AAD2JIW8"/>
<dbReference type="InterPro" id="IPR002539">
    <property type="entry name" value="MaoC-like_dom"/>
</dbReference>
<comment type="caution">
    <text evidence="4">The sequence shown here is derived from an EMBL/GenBank/DDBJ whole genome shotgun (WGS) entry which is preliminary data.</text>
</comment>
<dbReference type="PANTHER" id="PTHR13078">
    <property type="entry name" value="PEROXISOMAL MULTIFUNCTIONAL ENZYME TYPE 2-RELATED"/>
    <property type="match status" value="1"/>
</dbReference>
<dbReference type="SUPFAM" id="SSF54637">
    <property type="entry name" value="Thioesterase/thiol ester dehydrase-isomerase"/>
    <property type="match status" value="2"/>
</dbReference>
<dbReference type="GO" id="GO:0003857">
    <property type="term" value="F:(3S)-3-hydroxyacyl-CoA dehydrogenase (NAD+) activity"/>
    <property type="evidence" value="ECO:0007669"/>
    <property type="project" value="TreeGrafter"/>
</dbReference>
<accession>A0AAD2JIW8</accession>